<evidence type="ECO:0000313" key="3">
    <source>
        <dbReference type="Proteomes" id="UP000730482"/>
    </source>
</evidence>
<accession>A0ABS5KI29</accession>
<gene>
    <name evidence="2" type="ORF">KGQ19_03455</name>
</gene>
<sequence length="79" mass="8413">MSKTYDTVVGVLSERFNIAPETVTPASTFDDLALDSLTLLELVDALTDSLGVEITDDELAEMSGLPDIVAKLQEKGLAV</sequence>
<name>A0ABS5KI29_9ACTN</name>
<dbReference type="EMBL" id="JAAFYZ010000007">
    <property type="protein sequence ID" value="MBS2545918.1"/>
    <property type="molecule type" value="Genomic_DNA"/>
</dbReference>
<evidence type="ECO:0000313" key="2">
    <source>
        <dbReference type="EMBL" id="MBS2545918.1"/>
    </source>
</evidence>
<dbReference type="Proteomes" id="UP000730482">
    <property type="component" value="Unassembled WGS sequence"/>
</dbReference>
<dbReference type="Pfam" id="PF00550">
    <property type="entry name" value="PP-binding"/>
    <property type="match status" value="1"/>
</dbReference>
<evidence type="ECO:0000259" key="1">
    <source>
        <dbReference type="PROSITE" id="PS50075"/>
    </source>
</evidence>
<feature type="domain" description="Carrier" evidence="1">
    <location>
        <begin position="1"/>
        <end position="76"/>
    </location>
</feature>
<reference evidence="2 3" key="1">
    <citation type="submission" date="2020-02" db="EMBL/GenBank/DDBJ databases">
        <title>Acidophilic actinobacteria isolated from forest soil.</title>
        <authorList>
            <person name="Golinska P."/>
        </authorList>
    </citation>
    <scope>NUCLEOTIDE SEQUENCE [LARGE SCALE GENOMIC DNA]</scope>
    <source>
        <strain evidence="2 3">NL8</strain>
    </source>
</reference>
<dbReference type="Gene3D" id="1.10.1200.10">
    <property type="entry name" value="ACP-like"/>
    <property type="match status" value="1"/>
</dbReference>
<dbReference type="InterPro" id="IPR036736">
    <property type="entry name" value="ACP-like_sf"/>
</dbReference>
<protein>
    <recommendedName>
        <fullName evidence="1">Carrier domain-containing protein</fullName>
    </recommendedName>
</protein>
<dbReference type="InterPro" id="IPR009081">
    <property type="entry name" value="PP-bd_ACP"/>
</dbReference>
<proteinExistence type="predicted"/>
<dbReference type="RefSeq" id="WP_212007570.1">
    <property type="nucleotide sequence ID" value="NZ_JAAFYZ010000007.1"/>
</dbReference>
<keyword evidence="3" id="KW-1185">Reference proteome</keyword>
<comment type="caution">
    <text evidence="2">The sequence shown here is derived from an EMBL/GenBank/DDBJ whole genome shotgun (WGS) entry which is preliminary data.</text>
</comment>
<organism evidence="2 3">
    <name type="scientific">Catenulispora pinistramenti</name>
    <dbReference type="NCBI Taxonomy" id="2705254"/>
    <lineage>
        <taxon>Bacteria</taxon>
        <taxon>Bacillati</taxon>
        <taxon>Actinomycetota</taxon>
        <taxon>Actinomycetes</taxon>
        <taxon>Catenulisporales</taxon>
        <taxon>Catenulisporaceae</taxon>
        <taxon>Catenulispora</taxon>
    </lineage>
</organism>
<dbReference type="PROSITE" id="PS50075">
    <property type="entry name" value="CARRIER"/>
    <property type="match status" value="1"/>
</dbReference>
<dbReference type="SUPFAM" id="SSF47336">
    <property type="entry name" value="ACP-like"/>
    <property type="match status" value="1"/>
</dbReference>